<evidence type="ECO:0000313" key="2">
    <source>
        <dbReference type="Proteomes" id="UP000805193"/>
    </source>
</evidence>
<organism evidence="1 2">
    <name type="scientific">Ixodes persulcatus</name>
    <name type="common">Taiga tick</name>
    <dbReference type="NCBI Taxonomy" id="34615"/>
    <lineage>
        <taxon>Eukaryota</taxon>
        <taxon>Metazoa</taxon>
        <taxon>Ecdysozoa</taxon>
        <taxon>Arthropoda</taxon>
        <taxon>Chelicerata</taxon>
        <taxon>Arachnida</taxon>
        <taxon>Acari</taxon>
        <taxon>Parasitiformes</taxon>
        <taxon>Ixodida</taxon>
        <taxon>Ixodoidea</taxon>
        <taxon>Ixodidae</taxon>
        <taxon>Ixodinae</taxon>
        <taxon>Ixodes</taxon>
    </lineage>
</organism>
<proteinExistence type="predicted"/>
<name>A0AC60QQZ5_IXOPE</name>
<comment type="caution">
    <text evidence="1">The sequence shown here is derived from an EMBL/GenBank/DDBJ whole genome shotgun (WGS) entry which is preliminary data.</text>
</comment>
<keyword evidence="2" id="KW-1185">Reference proteome</keyword>
<evidence type="ECO:0000313" key="1">
    <source>
        <dbReference type="EMBL" id="KAG0436733.1"/>
    </source>
</evidence>
<accession>A0AC60QQZ5</accession>
<reference evidence="1 2" key="1">
    <citation type="journal article" date="2020" name="Cell">
        <title>Large-Scale Comparative Analyses of Tick Genomes Elucidate Their Genetic Diversity and Vector Capacities.</title>
        <authorList>
            <consortium name="Tick Genome and Microbiome Consortium (TIGMIC)"/>
            <person name="Jia N."/>
            <person name="Wang J."/>
            <person name="Shi W."/>
            <person name="Du L."/>
            <person name="Sun Y."/>
            <person name="Zhan W."/>
            <person name="Jiang J.F."/>
            <person name="Wang Q."/>
            <person name="Zhang B."/>
            <person name="Ji P."/>
            <person name="Bell-Sakyi L."/>
            <person name="Cui X.M."/>
            <person name="Yuan T.T."/>
            <person name="Jiang B.G."/>
            <person name="Yang W.F."/>
            <person name="Lam T.T."/>
            <person name="Chang Q.C."/>
            <person name="Ding S.J."/>
            <person name="Wang X.J."/>
            <person name="Zhu J.G."/>
            <person name="Ruan X.D."/>
            <person name="Zhao L."/>
            <person name="Wei J.T."/>
            <person name="Ye R.Z."/>
            <person name="Que T.C."/>
            <person name="Du C.H."/>
            <person name="Zhou Y.H."/>
            <person name="Cheng J.X."/>
            <person name="Dai P.F."/>
            <person name="Guo W.B."/>
            <person name="Han X.H."/>
            <person name="Huang E.J."/>
            <person name="Li L.F."/>
            <person name="Wei W."/>
            <person name="Gao Y.C."/>
            <person name="Liu J.Z."/>
            <person name="Shao H.Z."/>
            <person name="Wang X."/>
            <person name="Wang C.C."/>
            <person name="Yang T.C."/>
            <person name="Huo Q.B."/>
            <person name="Li W."/>
            <person name="Chen H.Y."/>
            <person name="Chen S.E."/>
            <person name="Zhou L.G."/>
            <person name="Ni X.B."/>
            <person name="Tian J.H."/>
            <person name="Sheng Y."/>
            <person name="Liu T."/>
            <person name="Pan Y.S."/>
            <person name="Xia L.Y."/>
            <person name="Li J."/>
            <person name="Zhao F."/>
            <person name="Cao W.C."/>
        </authorList>
    </citation>
    <scope>NUCLEOTIDE SEQUENCE [LARGE SCALE GENOMIC DNA]</scope>
    <source>
        <strain evidence="1">Iper-2018</strain>
    </source>
</reference>
<protein>
    <submittedName>
        <fullName evidence="1">Uncharacterized protein</fullName>
    </submittedName>
</protein>
<dbReference type="Proteomes" id="UP000805193">
    <property type="component" value="Unassembled WGS sequence"/>
</dbReference>
<gene>
    <name evidence="1" type="ORF">HPB47_017781</name>
</gene>
<dbReference type="EMBL" id="JABSTQ010006752">
    <property type="protein sequence ID" value="KAG0436733.1"/>
    <property type="molecule type" value="Genomic_DNA"/>
</dbReference>
<sequence length="145" mass="16528">MAAVPAFRALSSDEESSASPAQSIFVTMISPGRPVNVGASTSGTSGKGPRVHWSEAETRSLIRLWENNIGELRRQRRNAGGYETIRLGLERLSIDKTRKQVSDKIDNLNQTYRNLKTSLLRNHRRRWILLKNCKWNHNNKKKRSS</sequence>